<dbReference type="InterPro" id="IPR014722">
    <property type="entry name" value="Rib_uL2_dom2"/>
</dbReference>
<reference evidence="4" key="2">
    <citation type="submission" date="2020-09" db="EMBL/GenBank/DDBJ databases">
        <authorList>
            <person name="Sun Q."/>
            <person name="Ohkuma M."/>
        </authorList>
    </citation>
    <scope>NUCLEOTIDE SEQUENCE</scope>
    <source>
        <strain evidence="4">JCM 14719</strain>
    </source>
</reference>
<dbReference type="CDD" id="cd06088">
    <property type="entry name" value="KOW_RPL14"/>
    <property type="match status" value="1"/>
</dbReference>
<evidence type="ECO:0000313" key="4">
    <source>
        <dbReference type="EMBL" id="GGK01834.1"/>
    </source>
</evidence>
<protein>
    <recommendedName>
        <fullName evidence="3">KOW domain-containing protein</fullName>
    </recommendedName>
</protein>
<dbReference type="AlphaFoldDB" id="A0A8J3B8E0"/>
<dbReference type="Gene3D" id="2.30.30.30">
    <property type="match status" value="1"/>
</dbReference>
<dbReference type="InterPro" id="IPR005824">
    <property type="entry name" value="KOW"/>
</dbReference>
<evidence type="ECO:0000259" key="3">
    <source>
        <dbReference type="SMART" id="SM00739"/>
    </source>
</evidence>
<evidence type="ECO:0000256" key="2">
    <source>
        <dbReference type="ARBA" id="ARBA00023274"/>
    </source>
</evidence>
<keyword evidence="1" id="KW-0689">Ribosomal protein</keyword>
<dbReference type="EMBL" id="BMOF01000028">
    <property type="protein sequence ID" value="GGK01834.1"/>
    <property type="molecule type" value="Genomic_DNA"/>
</dbReference>
<dbReference type="Proteomes" id="UP000637720">
    <property type="component" value="Unassembled WGS sequence"/>
</dbReference>
<dbReference type="RefSeq" id="WP_054669313.1">
    <property type="nucleotide sequence ID" value="NZ_BMOF01000028.1"/>
</dbReference>
<keyword evidence="2" id="KW-0687">Ribonucleoprotein</keyword>
<dbReference type="InterPro" id="IPR041985">
    <property type="entry name" value="Ribosomal_eL14_KOW"/>
</dbReference>
<comment type="caution">
    <text evidence="4">The sequence shown here is derived from an EMBL/GenBank/DDBJ whole genome shotgun (WGS) entry which is preliminary data.</text>
</comment>
<accession>A0A8J3B8E0</accession>
<proteinExistence type="predicted"/>
<dbReference type="GO" id="GO:1990904">
    <property type="term" value="C:ribonucleoprotein complex"/>
    <property type="evidence" value="ECO:0007669"/>
    <property type="project" value="UniProtKB-KW"/>
</dbReference>
<dbReference type="SMART" id="SM00739">
    <property type="entry name" value="KOW"/>
    <property type="match status" value="1"/>
</dbReference>
<dbReference type="GO" id="GO:0005840">
    <property type="term" value="C:ribosome"/>
    <property type="evidence" value="ECO:0007669"/>
    <property type="project" value="UniProtKB-KW"/>
</dbReference>
<feature type="domain" description="KOW" evidence="3">
    <location>
        <begin position="7"/>
        <end position="34"/>
    </location>
</feature>
<reference evidence="4" key="1">
    <citation type="journal article" date="2014" name="Int. J. Syst. Evol. Microbiol.">
        <title>Complete genome sequence of Corynebacterium casei LMG S-19264T (=DSM 44701T), isolated from a smear-ripened cheese.</title>
        <authorList>
            <consortium name="US DOE Joint Genome Institute (JGI-PGF)"/>
            <person name="Walter F."/>
            <person name="Albersmeier A."/>
            <person name="Kalinowski J."/>
            <person name="Ruckert C."/>
        </authorList>
    </citation>
    <scope>NUCLEOTIDE SEQUENCE</scope>
    <source>
        <strain evidence="4">JCM 14719</strain>
    </source>
</reference>
<name>A0A8J3B8E0_9BACI</name>
<gene>
    <name evidence="4" type="ORF">GCM10007043_14940</name>
</gene>
<organism evidence="4 5">
    <name type="scientific">Calditerricola satsumensis</name>
    <dbReference type="NCBI Taxonomy" id="373054"/>
    <lineage>
        <taxon>Bacteria</taxon>
        <taxon>Bacillati</taxon>
        <taxon>Bacillota</taxon>
        <taxon>Bacilli</taxon>
        <taxon>Bacillales</taxon>
        <taxon>Bacillaceae</taxon>
        <taxon>Calditerricola</taxon>
    </lineage>
</organism>
<dbReference type="InterPro" id="IPR008991">
    <property type="entry name" value="Translation_prot_SH3-like_sf"/>
</dbReference>
<sequence>MAEEMPSFEVGQIVRSLRGRDAGRLAVVIRIEGDRFVWIADGDRRTFDRPKKKNRIHLEPFDYISPEVRRSLEETGRVTNGKLRHAIKTFLDAHPEYRTEGEDADGEG</sequence>
<keyword evidence="5" id="KW-1185">Reference proteome</keyword>
<evidence type="ECO:0000256" key="1">
    <source>
        <dbReference type="ARBA" id="ARBA00022980"/>
    </source>
</evidence>
<evidence type="ECO:0000313" key="5">
    <source>
        <dbReference type="Proteomes" id="UP000637720"/>
    </source>
</evidence>
<dbReference type="SUPFAM" id="SSF50104">
    <property type="entry name" value="Translation proteins SH3-like domain"/>
    <property type="match status" value="1"/>
</dbReference>